<dbReference type="InterPro" id="IPR036719">
    <property type="entry name" value="Neuro-gated_channel_TM_sf"/>
</dbReference>
<keyword evidence="3" id="KW-0675">Receptor</keyword>
<comment type="caution">
    <text evidence="3">The sequence shown here is derived from an EMBL/GenBank/DDBJ whole genome shotgun (WGS) entry which is preliminary data.</text>
</comment>
<proteinExistence type="predicted"/>
<dbReference type="Proteomes" id="UP000593571">
    <property type="component" value="Unassembled WGS sequence"/>
</dbReference>
<protein>
    <submittedName>
        <fullName evidence="3">5-hydroxytryptamine receptor 3D</fullName>
    </submittedName>
</protein>
<reference evidence="3 4" key="1">
    <citation type="journal article" date="2020" name="Nature">
        <title>Six reference-quality genomes reveal evolution of bat adaptations.</title>
        <authorList>
            <person name="Jebb D."/>
            <person name="Huang Z."/>
            <person name="Pippel M."/>
            <person name="Hughes G.M."/>
            <person name="Lavrichenko K."/>
            <person name="Devanna P."/>
            <person name="Winkler S."/>
            <person name="Jermiin L.S."/>
            <person name="Skirmuntt E.C."/>
            <person name="Katzourakis A."/>
            <person name="Burkitt-Gray L."/>
            <person name="Ray D.A."/>
            <person name="Sullivan K.A.M."/>
            <person name="Roscito J.G."/>
            <person name="Kirilenko B.M."/>
            <person name="Davalos L.M."/>
            <person name="Corthals A.P."/>
            <person name="Power M.L."/>
            <person name="Jones G."/>
            <person name="Ransome R.D."/>
            <person name="Dechmann D.K.N."/>
            <person name="Locatelli A.G."/>
            <person name="Puechmaille S.J."/>
            <person name="Fedrigo O."/>
            <person name="Jarvis E.D."/>
            <person name="Hiller M."/>
            <person name="Vernes S.C."/>
            <person name="Myers E.W."/>
            <person name="Teeling E.C."/>
        </authorList>
    </citation>
    <scope>NUCLEOTIDE SEQUENCE [LARGE SCALE GENOMIC DNA]</scope>
    <source>
        <strain evidence="3">MRouAeg1</strain>
        <tissue evidence="3">Muscle</tissue>
    </source>
</reference>
<dbReference type="InterPro" id="IPR006201">
    <property type="entry name" value="Neur_channel"/>
</dbReference>
<dbReference type="PANTHER" id="PTHR18945">
    <property type="entry name" value="NEUROTRANSMITTER GATED ION CHANNEL"/>
    <property type="match status" value="1"/>
</dbReference>
<keyword evidence="2" id="KW-1133">Transmembrane helix</keyword>
<dbReference type="GO" id="GO:0016020">
    <property type="term" value="C:membrane"/>
    <property type="evidence" value="ECO:0007669"/>
    <property type="project" value="InterPro"/>
</dbReference>
<gene>
    <name evidence="3" type="ORF">HJG63_006509</name>
</gene>
<name>A0A7J8HPW8_ROUAE</name>
<dbReference type="InterPro" id="IPR038050">
    <property type="entry name" value="Neuro_actylchol_rec"/>
</dbReference>
<evidence type="ECO:0000256" key="2">
    <source>
        <dbReference type="SAM" id="Phobius"/>
    </source>
</evidence>
<keyword evidence="2" id="KW-0472">Membrane</keyword>
<dbReference type="AlphaFoldDB" id="A0A7J8HPW8"/>
<keyword evidence="4" id="KW-1185">Reference proteome</keyword>
<dbReference type="Gene3D" id="1.20.58.390">
    <property type="entry name" value="Neurotransmitter-gated ion-channel transmembrane domain"/>
    <property type="match status" value="1"/>
</dbReference>
<accession>A0A7J8HPW8</accession>
<feature type="transmembrane region" description="Helical" evidence="2">
    <location>
        <begin position="6"/>
        <end position="23"/>
    </location>
</feature>
<evidence type="ECO:0000313" key="4">
    <source>
        <dbReference type="Proteomes" id="UP000593571"/>
    </source>
</evidence>
<dbReference type="EMBL" id="JACASE010000004">
    <property type="protein sequence ID" value="KAF6474396.1"/>
    <property type="molecule type" value="Genomic_DNA"/>
</dbReference>
<evidence type="ECO:0000313" key="3">
    <source>
        <dbReference type="EMBL" id="KAF6474396.1"/>
    </source>
</evidence>
<feature type="region of interest" description="Disordered" evidence="1">
    <location>
        <begin position="260"/>
        <end position="282"/>
    </location>
</feature>
<dbReference type="SUPFAM" id="SSF90112">
    <property type="entry name" value="Neurotransmitter-gated ion-channel transmembrane pore"/>
    <property type="match status" value="1"/>
</dbReference>
<keyword evidence="2" id="KW-0812">Transmembrane</keyword>
<feature type="transmembrane region" description="Helical" evidence="2">
    <location>
        <begin position="230"/>
        <end position="248"/>
    </location>
</feature>
<dbReference type="GO" id="GO:0005216">
    <property type="term" value="F:monoatomic ion channel activity"/>
    <property type="evidence" value="ECO:0007669"/>
    <property type="project" value="InterPro"/>
</dbReference>
<sequence length="282" mass="31785">MERGWLHGEGFFLCFILLLLLEDKMRQEQEQRRRNAFAINCSGFDQNGVEPAAFQAVFDRKVINFSIATHVNIFFTLSAILEVISPNPTSQWSCECTASTDDMIPVAKYGTIDSVSPLSCSFIHTMENMVLGMEEEVQKILSTSQNLIQSKGEWMLLGIHQRKMKMTVNAHQYNQIVFYVTIRRRPRLYVINFLMPSGFLVAVDALSFYLPAESKTRVPFKMTPLLGYNVFPLIMNDLFSKSGILLISRAPPSFRRIKARSGSEGALGVGGKSARSPRGRGK</sequence>
<feature type="transmembrane region" description="Helical" evidence="2">
    <location>
        <begin position="188"/>
        <end position="210"/>
    </location>
</feature>
<evidence type="ECO:0000256" key="1">
    <source>
        <dbReference type="SAM" id="MobiDB-lite"/>
    </source>
</evidence>
<organism evidence="3 4">
    <name type="scientific">Rousettus aegyptiacus</name>
    <name type="common">Egyptian fruit bat</name>
    <name type="synonym">Pteropus aegyptiacus</name>
    <dbReference type="NCBI Taxonomy" id="9407"/>
    <lineage>
        <taxon>Eukaryota</taxon>
        <taxon>Metazoa</taxon>
        <taxon>Chordata</taxon>
        <taxon>Craniata</taxon>
        <taxon>Vertebrata</taxon>
        <taxon>Euteleostomi</taxon>
        <taxon>Mammalia</taxon>
        <taxon>Eutheria</taxon>
        <taxon>Laurasiatheria</taxon>
        <taxon>Chiroptera</taxon>
        <taxon>Yinpterochiroptera</taxon>
        <taxon>Pteropodoidea</taxon>
        <taxon>Pteropodidae</taxon>
        <taxon>Rousettinae</taxon>
        <taxon>Rousettus</taxon>
    </lineage>
</organism>
<dbReference type="GO" id="GO:0004888">
    <property type="term" value="F:transmembrane signaling receptor activity"/>
    <property type="evidence" value="ECO:0007669"/>
    <property type="project" value="InterPro"/>
</dbReference>